<reference evidence="8" key="1">
    <citation type="thesis" date="2020" institute="Technische Universitat Dresden" country="Dresden, Germany">
        <title>The Agarolytic System of Microbulbifer elongatus PORT2, Isolated from Batu Karas, Pangandaran West Java Indonesia.</title>
        <authorList>
            <person name="Anggraeni S.R."/>
        </authorList>
    </citation>
    <scope>NUCLEOTIDE SEQUENCE</scope>
    <source>
        <strain evidence="8">PORT2</strain>
    </source>
</reference>
<organism evidence="8 9">
    <name type="scientific">Microbulbifer elongatus</name>
    <dbReference type="NCBI Taxonomy" id="86173"/>
    <lineage>
        <taxon>Bacteria</taxon>
        <taxon>Pseudomonadati</taxon>
        <taxon>Pseudomonadota</taxon>
        <taxon>Gammaproteobacteria</taxon>
        <taxon>Cellvibrionales</taxon>
        <taxon>Microbulbiferaceae</taxon>
        <taxon>Microbulbifer</taxon>
    </lineage>
</organism>
<comment type="caution">
    <text evidence="8">The sequence shown here is derived from an EMBL/GenBank/DDBJ whole genome shotgun (WGS) entry which is preliminary data.</text>
</comment>
<evidence type="ECO:0000256" key="7">
    <source>
        <dbReference type="ARBA" id="ARBA00033135"/>
    </source>
</evidence>
<evidence type="ECO:0000256" key="6">
    <source>
        <dbReference type="ARBA" id="ARBA00029628"/>
    </source>
</evidence>
<evidence type="ECO:0000313" key="8">
    <source>
        <dbReference type="EMBL" id="MCQ3831108.1"/>
    </source>
</evidence>
<evidence type="ECO:0000256" key="5">
    <source>
        <dbReference type="ARBA" id="ARBA00023163"/>
    </source>
</evidence>
<comment type="similarity">
    <text evidence="1">Belongs to the CcdB toxin family.</text>
</comment>
<accession>A0ABT1P4S8</accession>
<evidence type="ECO:0000256" key="2">
    <source>
        <dbReference type="ARBA" id="ARBA00015075"/>
    </source>
</evidence>
<dbReference type="SUPFAM" id="SSF50118">
    <property type="entry name" value="Cell growth inhibitor/plasmid maintenance toxic component"/>
    <property type="match status" value="1"/>
</dbReference>
<evidence type="ECO:0000256" key="4">
    <source>
        <dbReference type="ARBA" id="ARBA00023015"/>
    </source>
</evidence>
<dbReference type="Pfam" id="PF01845">
    <property type="entry name" value="CcdB"/>
    <property type="match status" value="1"/>
</dbReference>
<evidence type="ECO:0000256" key="1">
    <source>
        <dbReference type="ARBA" id="ARBA00005230"/>
    </source>
</evidence>
<dbReference type="Proteomes" id="UP001205566">
    <property type="component" value="Unassembled WGS sequence"/>
</dbReference>
<dbReference type="EMBL" id="JACASI010000049">
    <property type="protein sequence ID" value="MCQ3831108.1"/>
    <property type="molecule type" value="Genomic_DNA"/>
</dbReference>
<name>A0ABT1P4S8_9GAMM</name>
<gene>
    <name evidence="8" type="ORF">HXX02_16860</name>
</gene>
<dbReference type="InterPro" id="IPR002712">
    <property type="entry name" value="CcdB"/>
</dbReference>
<evidence type="ECO:0000256" key="3">
    <source>
        <dbReference type="ARBA" id="ARBA00022491"/>
    </source>
</evidence>
<proteinExistence type="inferred from homology"/>
<keyword evidence="3" id="KW-0678">Repressor</keyword>
<evidence type="ECO:0000313" key="9">
    <source>
        <dbReference type="Proteomes" id="UP001205566"/>
    </source>
</evidence>
<sequence length="105" mass="11973">MPQFDVYKNPSKATQKTFPFILDIQHEYISDIGTRIVLPLGRLQYFKNENLGKLTPVIEYEGDELILLTPQIASMPTNRLRNPVGTLEHFRIEILAALDFAITGI</sequence>
<keyword evidence="9" id="KW-1185">Reference proteome</keyword>
<keyword evidence="5" id="KW-0804">Transcription</keyword>
<dbReference type="InterPro" id="IPR011067">
    <property type="entry name" value="Plasmid_toxin/cell-grow_inhib"/>
</dbReference>
<dbReference type="Gene3D" id="2.30.30.110">
    <property type="match status" value="1"/>
</dbReference>
<protein>
    <recommendedName>
        <fullName evidence="2">Toxin CcdB</fullName>
    </recommendedName>
    <alternativeName>
        <fullName evidence="7">Cytotoxic protein CcdB</fullName>
    </alternativeName>
    <alternativeName>
        <fullName evidence="6">Protein LetD</fullName>
    </alternativeName>
</protein>
<dbReference type="RefSeq" id="WP_255876040.1">
    <property type="nucleotide sequence ID" value="NZ_JACASI010000049.1"/>
</dbReference>
<keyword evidence="4" id="KW-0805">Transcription regulation</keyword>